<protein>
    <recommendedName>
        <fullName evidence="1">PD-(D/E)XK endonuclease-like domain-containing protein</fullName>
    </recommendedName>
</protein>
<organism evidence="2 3">
    <name type="scientific">Candidatus Falkowbacteria bacterium RBG_13_39_14</name>
    <dbReference type="NCBI Taxonomy" id="1797985"/>
    <lineage>
        <taxon>Bacteria</taxon>
        <taxon>Candidatus Falkowiibacteriota</taxon>
    </lineage>
</organism>
<reference evidence="2 3" key="1">
    <citation type="journal article" date="2016" name="Nat. Commun.">
        <title>Thousands of microbial genomes shed light on interconnected biogeochemical processes in an aquifer system.</title>
        <authorList>
            <person name="Anantharaman K."/>
            <person name="Brown C.T."/>
            <person name="Hug L.A."/>
            <person name="Sharon I."/>
            <person name="Castelle C.J."/>
            <person name="Probst A.J."/>
            <person name="Thomas B.C."/>
            <person name="Singh A."/>
            <person name="Wilkins M.J."/>
            <person name="Karaoz U."/>
            <person name="Brodie E.L."/>
            <person name="Williams K.H."/>
            <person name="Hubbard S.S."/>
            <person name="Banfield J.F."/>
        </authorList>
    </citation>
    <scope>NUCLEOTIDE SEQUENCE [LARGE SCALE GENOMIC DNA]</scope>
</reference>
<name>A0A1F5S1Q9_9BACT</name>
<dbReference type="EMBL" id="MFFS01000082">
    <property type="protein sequence ID" value="OGF20620.1"/>
    <property type="molecule type" value="Genomic_DNA"/>
</dbReference>
<dbReference type="AlphaFoldDB" id="A0A1F5S1Q9"/>
<evidence type="ECO:0000313" key="3">
    <source>
        <dbReference type="Proteomes" id="UP000178323"/>
    </source>
</evidence>
<dbReference type="Proteomes" id="UP000178323">
    <property type="component" value="Unassembled WGS sequence"/>
</dbReference>
<dbReference type="InterPro" id="IPR038726">
    <property type="entry name" value="PDDEXK_AddAB-type"/>
</dbReference>
<sequence>MSDFLRCPRAYFLRNLYKNPKTGNKISLMSPSLALGQAVHSVLESLSNLPVDARLASRPLVARFDEEWEKVSGEKGGFIDAGHEYKYKKRGEDMLKRVYNNPGPLAKKAVKIKGDLPWYWLSEEEGLILCGKIDWLEYLEDADGVHIIDFKTGKKREDSNSLQLPIYRLLAQNCQKRKVEKASYWYLETDDRCIPVALPKIEETRKKILDIARKIKLARALKKFDCPHGGCPACLEMEKILNGEAKFIGNDEYRRDVYVLPHERKNEDEDESVIL</sequence>
<dbReference type="Pfam" id="PF12705">
    <property type="entry name" value="PDDEXK_1"/>
    <property type="match status" value="1"/>
</dbReference>
<accession>A0A1F5S1Q9</accession>
<evidence type="ECO:0000313" key="2">
    <source>
        <dbReference type="EMBL" id="OGF20620.1"/>
    </source>
</evidence>
<evidence type="ECO:0000259" key="1">
    <source>
        <dbReference type="Pfam" id="PF12705"/>
    </source>
</evidence>
<gene>
    <name evidence="2" type="ORF">A2Y83_03645</name>
</gene>
<dbReference type="Gene3D" id="3.90.320.10">
    <property type="match status" value="1"/>
</dbReference>
<dbReference type="InterPro" id="IPR011604">
    <property type="entry name" value="PDDEXK-like_dom_sf"/>
</dbReference>
<comment type="caution">
    <text evidence="2">The sequence shown here is derived from an EMBL/GenBank/DDBJ whole genome shotgun (WGS) entry which is preliminary data.</text>
</comment>
<feature type="domain" description="PD-(D/E)XK endonuclease-like" evidence="1">
    <location>
        <begin position="3"/>
        <end position="227"/>
    </location>
</feature>
<proteinExistence type="predicted"/>
<dbReference type="STRING" id="1797985.A2Y83_03645"/>